<organism evidence="6">
    <name type="scientific">Magallana gigas</name>
    <name type="common">Pacific oyster</name>
    <name type="synonym">Crassostrea gigas</name>
    <dbReference type="NCBI Taxonomy" id="29159"/>
    <lineage>
        <taxon>Eukaryota</taxon>
        <taxon>Metazoa</taxon>
        <taxon>Spiralia</taxon>
        <taxon>Lophotrochozoa</taxon>
        <taxon>Mollusca</taxon>
        <taxon>Bivalvia</taxon>
        <taxon>Autobranchia</taxon>
        <taxon>Pteriomorphia</taxon>
        <taxon>Ostreida</taxon>
        <taxon>Ostreoidea</taxon>
        <taxon>Ostreidae</taxon>
        <taxon>Magallana</taxon>
    </lineage>
</organism>
<dbReference type="InParanoid" id="K1PNJ8"/>
<dbReference type="InterPro" id="IPR017452">
    <property type="entry name" value="GPCR_Rhodpsn_7TM"/>
</dbReference>
<dbReference type="PANTHER" id="PTHR46641">
    <property type="entry name" value="FMRFAMIDE RECEPTOR-RELATED"/>
    <property type="match status" value="1"/>
</dbReference>
<dbReference type="Pfam" id="PF00001">
    <property type="entry name" value="7tm_1"/>
    <property type="match status" value="1"/>
</dbReference>
<gene>
    <name evidence="6" type="ORF">CGI_10016047</name>
</gene>
<name>K1PNJ8_MAGGI</name>
<keyword evidence="3" id="KW-1133">Transmembrane helix</keyword>
<accession>K1PNJ8</accession>
<dbReference type="EMBL" id="JH816736">
    <property type="protein sequence ID" value="EKC25577.1"/>
    <property type="molecule type" value="Genomic_DNA"/>
</dbReference>
<evidence type="ECO:0000256" key="2">
    <source>
        <dbReference type="ARBA" id="ARBA00022692"/>
    </source>
</evidence>
<keyword evidence="4" id="KW-0472">Membrane</keyword>
<keyword evidence="6" id="KW-0675">Receptor</keyword>
<dbReference type="InterPro" id="IPR000276">
    <property type="entry name" value="GPCR_Rhodpsn"/>
</dbReference>
<evidence type="ECO:0000256" key="3">
    <source>
        <dbReference type="ARBA" id="ARBA00022989"/>
    </source>
</evidence>
<dbReference type="GO" id="GO:0004930">
    <property type="term" value="F:G protein-coupled receptor activity"/>
    <property type="evidence" value="ECO:0007669"/>
    <property type="project" value="InterPro"/>
</dbReference>
<dbReference type="GO" id="GO:0016020">
    <property type="term" value="C:membrane"/>
    <property type="evidence" value="ECO:0007669"/>
    <property type="project" value="UniProtKB-SubCell"/>
</dbReference>
<keyword evidence="2" id="KW-0812">Transmembrane</keyword>
<feature type="domain" description="G-protein coupled receptors family 1 profile" evidence="5">
    <location>
        <begin position="65"/>
        <end position="333"/>
    </location>
</feature>
<dbReference type="OMA" id="HINSCQH"/>
<dbReference type="CDD" id="cd14978">
    <property type="entry name" value="7tmA_FMRFamide_R-like"/>
    <property type="match status" value="1"/>
</dbReference>
<sequence length="370" mass="42194">MTSFAAFPDTDEGANSHNISIQSVNFSEMNSSIFPDDTSREPFYEFVHALYLFVIPLISILGIIGNVLSIKVFLCSTFNKQPSSIYLAALSVSDTWFLVALLMGWLGSFDGTIQQTGASCMVSIYVTYVTGFLSVWYVVLIVIDRYIVVCHPLRGPRLCSRKRVAIASSIITSFAVIFYTHCFHTTVIVKRASGNGVQCVVQKDTMFALEIITYIDSVLTVGIPFLAIFILNCSLILAVRKFNKKHVRFSDRKLYSYSPQYSILTKAQIRLTIMLVVVSSVFLLLNLPSHAIRLYIMMKGFAMQRQHRLILFLLQQIFQILYYANFAINFILYMVSSNLFRKCLKETPKCWVLQKLRLKKTLLDRRNKYG</sequence>
<dbReference type="SUPFAM" id="SSF81321">
    <property type="entry name" value="Family A G protein-coupled receptor-like"/>
    <property type="match status" value="1"/>
</dbReference>
<dbReference type="InterPro" id="IPR052954">
    <property type="entry name" value="GPCR-Ligand_Int"/>
</dbReference>
<dbReference type="PROSITE" id="PS50262">
    <property type="entry name" value="G_PROTEIN_RECEP_F1_2"/>
    <property type="match status" value="1"/>
</dbReference>
<dbReference type="PANTHER" id="PTHR46641:SF25">
    <property type="entry name" value="CNMAMIDE RECEPTOR-RELATED"/>
    <property type="match status" value="1"/>
</dbReference>
<dbReference type="Gene3D" id="1.20.1070.10">
    <property type="entry name" value="Rhodopsin 7-helix transmembrane proteins"/>
    <property type="match status" value="1"/>
</dbReference>
<evidence type="ECO:0000259" key="5">
    <source>
        <dbReference type="PROSITE" id="PS50262"/>
    </source>
</evidence>
<evidence type="ECO:0000256" key="4">
    <source>
        <dbReference type="ARBA" id="ARBA00023136"/>
    </source>
</evidence>
<protein>
    <submittedName>
        <fullName evidence="6">FMRFamide receptor</fullName>
    </submittedName>
</protein>
<proteinExistence type="predicted"/>
<evidence type="ECO:0000313" key="6">
    <source>
        <dbReference type="EMBL" id="EKC25577.1"/>
    </source>
</evidence>
<dbReference type="OrthoDB" id="6155320at2759"/>
<dbReference type="AlphaFoldDB" id="K1PNJ8"/>
<evidence type="ECO:0000256" key="1">
    <source>
        <dbReference type="ARBA" id="ARBA00004370"/>
    </source>
</evidence>
<reference evidence="6" key="1">
    <citation type="journal article" date="2012" name="Nature">
        <title>The oyster genome reveals stress adaptation and complexity of shell formation.</title>
        <authorList>
            <person name="Zhang G."/>
            <person name="Fang X."/>
            <person name="Guo X."/>
            <person name="Li L."/>
            <person name="Luo R."/>
            <person name="Xu F."/>
            <person name="Yang P."/>
            <person name="Zhang L."/>
            <person name="Wang X."/>
            <person name="Qi H."/>
            <person name="Xiong Z."/>
            <person name="Que H."/>
            <person name="Xie Y."/>
            <person name="Holland P.W."/>
            <person name="Paps J."/>
            <person name="Zhu Y."/>
            <person name="Wu F."/>
            <person name="Chen Y."/>
            <person name="Wang J."/>
            <person name="Peng C."/>
            <person name="Meng J."/>
            <person name="Yang L."/>
            <person name="Liu J."/>
            <person name="Wen B."/>
            <person name="Zhang N."/>
            <person name="Huang Z."/>
            <person name="Zhu Q."/>
            <person name="Feng Y."/>
            <person name="Mount A."/>
            <person name="Hedgecock D."/>
            <person name="Xu Z."/>
            <person name="Liu Y."/>
            <person name="Domazet-Loso T."/>
            <person name="Du Y."/>
            <person name="Sun X."/>
            <person name="Zhang S."/>
            <person name="Liu B."/>
            <person name="Cheng P."/>
            <person name="Jiang X."/>
            <person name="Li J."/>
            <person name="Fan D."/>
            <person name="Wang W."/>
            <person name="Fu W."/>
            <person name="Wang T."/>
            <person name="Wang B."/>
            <person name="Zhang J."/>
            <person name="Peng Z."/>
            <person name="Li Y."/>
            <person name="Li N."/>
            <person name="Wang J."/>
            <person name="Chen M."/>
            <person name="He Y."/>
            <person name="Tan F."/>
            <person name="Song X."/>
            <person name="Zheng Q."/>
            <person name="Huang R."/>
            <person name="Yang H."/>
            <person name="Du X."/>
            <person name="Chen L."/>
            <person name="Yang M."/>
            <person name="Gaffney P.M."/>
            <person name="Wang S."/>
            <person name="Luo L."/>
            <person name="She Z."/>
            <person name="Ming Y."/>
            <person name="Huang W."/>
            <person name="Zhang S."/>
            <person name="Huang B."/>
            <person name="Zhang Y."/>
            <person name="Qu T."/>
            <person name="Ni P."/>
            <person name="Miao G."/>
            <person name="Wang J."/>
            <person name="Wang Q."/>
            <person name="Steinberg C.E."/>
            <person name="Wang H."/>
            <person name="Li N."/>
            <person name="Qian L."/>
            <person name="Zhang G."/>
            <person name="Li Y."/>
            <person name="Yang H."/>
            <person name="Liu X."/>
            <person name="Wang J."/>
            <person name="Yin Y."/>
            <person name="Wang J."/>
        </authorList>
    </citation>
    <scope>NUCLEOTIDE SEQUENCE [LARGE SCALE GENOMIC DNA]</scope>
    <source>
        <strain evidence="6">05x7-T-G4-1.051#20</strain>
    </source>
</reference>
<dbReference type="PRINTS" id="PR00237">
    <property type="entry name" value="GPCRRHODOPSN"/>
</dbReference>
<dbReference type="HOGENOM" id="CLU_009579_24_7_1"/>
<dbReference type="FunCoup" id="K1PNJ8">
    <property type="interactions" value="22"/>
</dbReference>
<comment type="subcellular location">
    <subcellularLocation>
        <location evidence="1">Membrane</location>
    </subcellularLocation>
</comment>
<dbReference type="KEGG" id="crg:105332088"/>